<reference evidence="2 3" key="1">
    <citation type="journal article" date="2024" name="bioRxiv">
        <title>A reference genome for Trichogramma kaykai: A tiny desert-dwelling parasitoid wasp with competing sex-ratio distorters.</title>
        <authorList>
            <person name="Culotta J."/>
            <person name="Lindsey A.R."/>
        </authorList>
    </citation>
    <scope>NUCLEOTIDE SEQUENCE [LARGE SCALE GENOMIC DNA]</scope>
    <source>
        <strain evidence="2 3">KSX58</strain>
    </source>
</reference>
<dbReference type="Gene3D" id="1.25.40.20">
    <property type="entry name" value="Ankyrin repeat-containing domain"/>
    <property type="match status" value="1"/>
</dbReference>
<name>A0ABD2VXY3_9HYME</name>
<evidence type="ECO:0000313" key="2">
    <source>
        <dbReference type="EMBL" id="KAL3385672.1"/>
    </source>
</evidence>
<keyword evidence="3" id="KW-1185">Reference proteome</keyword>
<dbReference type="SUPFAM" id="SSF48403">
    <property type="entry name" value="Ankyrin repeat"/>
    <property type="match status" value="1"/>
</dbReference>
<protein>
    <submittedName>
        <fullName evidence="2">Uncharacterized protein</fullName>
    </submittedName>
</protein>
<dbReference type="InterPro" id="IPR002110">
    <property type="entry name" value="Ankyrin_rpt"/>
</dbReference>
<dbReference type="PROSITE" id="PS50297">
    <property type="entry name" value="ANK_REP_REGION"/>
    <property type="match status" value="1"/>
</dbReference>
<feature type="repeat" description="ANK" evidence="1">
    <location>
        <begin position="153"/>
        <end position="181"/>
    </location>
</feature>
<dbReference type="EMBL" id="JBJJXI010000153">
    <property type="protein sequence ID" value="KAL3385672.1"/>
    <property type="molecule type" value="Genomic_DNA"/>
</dbReference>
<evidence type="ECO:0000313" key="3">
    <source>
        <dbReference type="Proteomes" id="UP001627154"/>
    </source>
</evidence>
<keyword evidence="1" id="KW-0040">ANK repeat</keyword>
<dbReference type="Proteomes" id="UP001627154">
    <property type="component" value="Unassembled WGS sequence"/>
</dbReference>
<dbReference type="PROSITE" id="PS50088">
    <property type="entry name" value="ANK_REPEAT"/>
    <property type="match status" value="1"/>
</dbReference>
<accession>A0ABD2VXY3</accession>
<proteinExistence type="predicted"/>
<organism evidence="2 3">
    <name type="scientific">Trichogramma kaykai</name>
    <dbReference type="NCBI Taxonomy" id="54128"/>
    <lineage>
        <taxon>Eukaryota</taxon>
        <taxon>Metazoa</taxon>
        <taxon>Ecdysozoa</taxon>
        <taxon>Arthropoda</taxon>
        <taxon>Hexapoda</taxon>
        <taxon>Insecta</taxon>
        <taxon>Pterygota</taxon>
        <taxon>Neoptera</taxon>
        <taxon>Endopterygota</taxon>
        <taxon>Hymenoptera</taxon>
        <taxon>Apocrita</taxon>
        <taxon>Proctotrupomorpha</taxon>
        <taxon>Chalcidoidea</taxon>
        <taxon>Trichogrammatidae</taxon>
        <taxon>Trichogramma</taxon>
    </lineage>
</organism>
<gene>
    <name evidence="2" type="ORF">TKK_018728</name>
</gene>
<comment type="caution">
    <text evidence="2">The sequence shown here is derived from an EMBL/GenBank/DDBJ whole genome shotgun (WGS) entry which is preliminary data.</text>
</comment>
<evidence type="ECO:0000256" key="1">
    <source>
        <dbReference type="PROSITE-ProRule" id="PRU00023"/>
    </source>
</evidence>
<dbReference type="InterPro" id="IPR036770">
    <property type="entry name" value="Ankyrin_rpt-contain_sf"/>
</dbReference>
<dbReference type="AlphaFoldDB" id="A0ABD2VXY3"/>
<sequence length="181" mass="21494">MSSSNSERFEGGGDTVDKHVEHPKLEKLKRLLKAYIWKFENHRDQFINEFSLLISDWKEQLPNLHHIFTKQEMDWILMRSIKSCYLYEEIVEFVIRSGYKDEPDLDEDGKPLLRRTTAVHQIAECHRNGSKIELLIKLFEIYDKFHVNYTDELGYTHFHMACLYGLDDVAQKFLELGQDPN</sequence>